<gene>
    <name evidence="1" type="ORF">KB213_12065</name>
</gene>
<comment type="caution">
    <text evidence="1">The sequence shown here is derived from an EMBL/GenBank/DDBJ whole genome shotgun (WGS) entry which is preliminary data.</text>
</comment>
<organism evidence="1 2">
    <name type="scientific">Neokomagataea anthophila</name>
    <dbReference type="NCBI Taxonomy" id="2826925"/>
    <lineage>
        <taxon>Bacteria</taxon>
        <taxon>Pseudomonadati</taxon>
        <taxon>Pseudomonadota</taxon>
        <taxon>Alphaproteobacteria</taxon>
        <taxon>Acetobacterales</taxon>
        <taxon>Acetobacteraceae</taxon>
        <taxon>Neokomagataea</taxon>
    </lineage>
</organism>
<dbReference type="Proteomes" id="UP000677812">
    <property type="component" value="Unassembled WGS sequence"/>
</dbReference>
<evidence type="ECO:0000313" key="1">
    <source>
        <dbReference type="EMBL" id="MBR0560774.1"/>
    </source>
</evidence>
<accession>A0ABS5EA51</accession>
<feature type="non-terminal residue" evidence="1">
    <location>
        <position position="80"/>
    </location>
</feature>
<dbReference type="Pfam" id="PF04214">
    <property type="entry name" value="DUF411"/>
    <property type="match status" value="1"/>
</dbReference>
<evidence type="ECO:0000313" key="2">
    <source>
        <dbReference type="Proteomes" id="UP000677812"/>
    </source>
</evidence>
<sequence>MDVHRDANCGCCKEWVKHLESNGFKVTDHVESDMSAIKKGLGVPQGLASCHTGVIGGKFVEGHVPADEIKKLNDRPGLAG</sequence>
<keyword evidence="2" id="KW-1185">Reference proteome</keyword>
<protein>
    <submittedName>
        <fullName evidence="1">DUF411 domain-containing protein</fullName>
    </submittedName>
</protein>
<dbReference type="EMBL" id="JAGRQH010000057">
    <property type="protein sequence ID" value="MBR0560774.1"/>
    <property type="molecule type" value="Genomic_DNA"/>
</dbReference>
<name>A0ABS5EA51_9PROT</name>
<dbReference type="InterPro" id="IPR007332">
    <property type="entry name" value="DUF411"/>
</dbReference>
<proteinExistence type="predicted"/>
<reference evidence="1 2" key="1">
    <citation type="submission" date="2021-04" db="EMBL/GenBank/DDBJ databases">
        <title>The complete genome sequence of Neokomagataea sp. TBRC 2177.</title>
        <authorList>
            <person name="Charoenyingcharoen P."/>
            <person name="Yukphan P."/>
        </authorList>
    </citation>
    <scope>NUCLEOTIDE SEQUENCE [LARGE SCALE GENOMIC DNA]</scope>
    <source>
        <strain evidence="1 2">TBRC 2177</strain>
    </source>
</reference>